<sequence length="182" mass="19997">MTTAHIQTVSGRYVDLLHPNAADIEIRDIAHHLAHLCRFGGAVREFYSVAEHSLRVAQILPPALRLAGLLHDAAEAYVGDVISPLKRNLASYQYVEELVHDAVRSRFGLKLSGADRATVTRADIVLLATERRDLMPADSTEWAVLVGVAPLPERIRPMPAEAARAAFLRAFEEFAQLDLLGA</sequence>
<accession>B9Z4W4</accession>
<evidence type="ECO:0000259" key="1">
    <source>
        <dbReference type="SMART" id="SM00471"/>
    </source>
</evidence>
<evidence type="ECO:0000313" key="2">
    <source>
        <dbReference type="EMBL" id="EEG08196.1"/>
    </source>
</evidence>
<dbReference type="eggNOG" id="COG1896">
    <property type="taxonomic scope" value="Bacteria"/>
</dbReference>
<reference evidence="2 3" key="1">
    <citation type="submission" date="2009-02" db="EMBL/GenBank/DDBJ databases">
        <title>Sequencing of the draft genome and assembly of Lutiella nitroferrum 2002.</title>
        <authorList>
            <consortium name="US DOE Joint Genome Institute (JGI-PGF)"/>
            <person name="Lucas S."/>
            <person name="Copeland A."/>
            <person name="Lapidus A."/>
            <person name="Glavina del Rio T."/>
            <person name="Tice H."/>
            <person name="Bruce D."/>
            <person name="Goodwin L."/>
            <person name="Pitluck S."/>
            <person name="Larimer F."/>
            <person name="Land M.L."/>
            <person name="Hauser L."/>
            <person name="Coates J.D."/>
        </authorList>
    </citation>
    <scope>NUCLEOTIDE SEQUENCE [LARGE SCALE GENOMIC DNA]</scope>
    <source>
        <strain evidence="2 3">2002</strain>
    </source>
</reference>
<proteinExistence type="predicted"/>
<dbReference type="SUPFAM" id="SSF109604">
    <property type="entry name" value="HD-domain/PDEase-like"/>
    <property type="match status" value="1"/>
</dbReference>
<keyword evidence="2" id="KW-0378">Hydrolase</keyword>
<keyword evidence="3" id="KW-1185">Reference proteome</keyword>
<dbReference type="GO" id="GO:0016787">
    <property type="term" value="F:hydrolase activity"/>
    <property type="evidence" value="ECO:0007669"/>
    <property type="project" value="UniProtKB-KW"/>
</dbReference>
<dbReference type="InterPro" id="IPR003607">
    <property type="entry name" value="HD/PDEase_dom"/>
</dbReference>
<organism evidence="2 3">
    <name type="scientific">Pseudogulbenkiania ferrooxidans 2002</name>
    <dbReference type="NCBI Taxonomy" id="279714"/>
    <lineage>
        <taxon>Bacteria</taxon>
        <taxon>Pseudomonadati</taxon>
        <taxon>Pseudomonadota</taxon>
        <taxon>Betaproteobacteria</taxon>
        <taxon>Neisseriales</taxon>
        <taxon>Chromobacteriaceae</taxon>
        <taxon>Pseudogulbenkiania</taxon>
    </lineage>
</organism>
<comment type="caution">
    <text evidence="2">The sequence shown here is derived from an EMBL/GenBank/DDBJ whole genome shotgun (WGS) entry which is preliminary data.</text>
</comment>
<gene>
    <name evidence="2" type="ORF">FuraDRAFT_2399</name>
</gene>
<dbReference type="AlphaFoldDB" id="B9Z4W4"/>
<dbReference type="SMART" id="SM00471">
    <property type="entry name" value="HDc"/>
    <property type="match status" value="1"/>
</dbReference>
<dbReference type="Proteomes" id="UP000003165">
    <property type="component" value="Unassembled WGS sequence"/>
</dbReference>
<dbReference type="Gene3D" id="1.10.3210.10">
    <property type="entry name" value="Hypothetical protein af1432"/>
    <property type="match status" value="1"/>
</dbReference>
<name>B9Z4W4_9NEIS</name>
<evidence type="ECO:0000313" key="3">
    <source>
        <dbReference type="Proteomes" id="UP000003165"/>
    </source>
</evidence>
<feature type="domain" description="HD/PDEase" evidence="1">
    <location>
        <begin position="45"/>
        <end position="144"/>
    </location>
</feature>
<dbReference type="RefSeq" id="WP_008954419.1">
    <property type="nucleotide sequence ID" value="NZ_ACIS01000006.1"/>
</dbReference>
<protein>
    <submittedName>
        <fullName evidence="2">Metal dependent phosphohydrolase</fullName>
    </submittedName>
</protein>
<dbReference type="EMBL" id="ACIS01000006">
    <property type="protein sequence ID" value="EEG08196.1"/>
    <property type="molecule type" value="Genomic_DNA"/>
</dbReference>